<protein>
    <submittedName>
        <fullName evidence="1">Uncharacterized protein</fullName>
    </submittedName>
</protein>
<comment type="caution">
    <text evidence="1">The sequence shown here is derived from an EMBL/GenBank/DDBJ whole genome shotgun (WGS) entry which is preliminary data.</text>
</comment>
<dbReference type="NCBIfam" id="TIGR03655">
    <property type="entry name" value="anti_R_Lar"/>
    <property type="match status" value="1"/>
</dbReference>
<organism evidence="1 2">
    <name type="scientific">Pseudorhodoferax aquiterrae</name>
    <dbReference type="NCBI Taxonomy" id="747304"/>
    <lineage>
        <taxon>Bacteria</taxon>
        <taxon>Pseudomonadati</taxon>
        <taxon>Pseudomonadota</taxon>
        <taxon>Betaproteobacteria</taxon>
        <taxon>Burkholderiales</taxon>
        <taxon>Comamonadaceae</taxon>
    </lineage>
</organism>
<proteinExistence type="predicted"/>
<reference evidence="2" key="1">
    <citation type="journal article" date="2019" name="Int. J. Syst. Evol. Microbiol.">
        <title>The Global Catalogue of Microorganisms (GCM) 10K type strain sequencing project: providing services to taxonomists for standard genome sequencing and annotation.</title>
        <authorList>
            <consortium name="The Broad Institute Genomics Platform"/>
            <consortium name="The Broad Institute Genome Sequencing Center for Infectious Disease"/>
            <person name="Wu L."/>
            <person name="Ma J."/>
        </authorList>
    </citation>
    <scope>NUCLEOTIDE SEQUENCE [LARGE SCALE GENOMIC DNA]</scope>
    <source>
        <strain evidence="2">KCTC 23314</strain>
    </source>
</reference>
<keyword evidence="2" id="KW-1185">Reference proteome</keyword>
<name>A0ABQ3FWM6_9BURK</name>
<evidence type="ECO:0000313" key="2">
    <source>
        <dbReference type="Proteomes" id="UP000626210"/>
    </source>
</evidence>
<evidence type="ECO:0000313" key="1">
    <source>
        <dbReference type="EMBL" id="GHC72997.1"/>
    </source>
</evidence>
<sequence>MPDPTLLPRPFCGDTADVAEDSDRFGWAWQVFCLKCDASTGYCQDETAAIATWNVRAPVPTLSLGTSKGAT</sequence>
<accession>A0ABQ3FWM6</accession>
<dbReference type="InterPro" id="IPR019908">
    <property type="entry name" value="Toxin_RalR"/>
</dbReference>
<dbReference type="Pfam" id="PF14354">
    <property type="entry name" value="Lar_restr_allev"/>
    <property type="match status" value="1"/>
</dbReference>
<dbReference type="Proteomes" id="UP000626210">
    <property type="component" value="Unassembled WGS sequence"/>
</dbReference>
<dbReference type="RefSeq" id="WP_189685788.1">
    <property type="nucleotide sequence ID" value="NZ_BMYK01000002.1"/>
</dbReference>
<dbReference type="EMBL" id="BMYK01000002">
    <property type="protein sequence ID" value="GHC72997.1"/>
    <property type="molecule type" value="Genomic_DNA"/>
</dbReference>
<gene>
    <name evidence="1" type="ORF">GCM10007320_09270</name>
</gene>